<keyword evidence="2" id="KW-1133">Transmembrane helix</keyword>
<protein>
    <submittedName>
        <fullName evidence="3">Uncharacterized protein</fullName>
    </submittedName>
</protein>
<sequence>MSPRKRVSPGSVQAQPTPDPKDPKDVLKTVAPKARLARIPSPARFFLVVFGSLILSSLLFTSIAGFTQGDLGLVSKHLEEWWEVGGLIAWRGVEVALAWLLGFDGWDVASFLYLTHLPTYTLLSYFYNVRPTSVLASYAITILSTVIPFTLLRRPASVHDLSHAPSGTVANRAILQDRPTTIYTTLAATSIFSVILYASYASWLPARLVVHFEGMPDISAAHAGPAGLPALFLTLIPAGIAARDFLFVSSTGHSDRITEEVDQSASREGEYLVAALYRKTCGQLSTKTKILASRTVLLATGVLVNTTVQVAGTIRGVTIEGASTWGAVWAVATVAVGAIFGWIEAVDGV</sequence>
<evidence type="ECO:0000313" key="4">
    <source>
        <dbReference type="Proteomes" id="UP000042958"/>
    </source>
</evidence>
<keyword evidence="2" id="KW-0472">Membrane</keyword>
<feature type="transmembrane region" description="Helical" evidence="2">
    <location>
        <begin position="45"/>
        <end position="66"/>
    </location>
</feature>
<organism evidence="3 4">
    <name type="scientific">Penicillium brasilianum</name>
    <dbReference type="NCBI Taxonomy" id="104259"/>
    <lineage>
        <taxon>Eukaryota</taxon>
        <taxon>Fungi</taxon>
        <taxon>Dikarya</taxon>
        <taxon>Ascomycota</taxon>
        <taxon>Pezizomycotina</taxon>
        <taxon>Eurotiomycetes</taxon>
        <taxon>Eurotiomycetidae</taxon>
        <taxon>Eurotiales</taxon>
        <taxon>Aspergillaceae</taxon>
        <taxon>Penicillium</taxon>
    </lineage>
</organism>
<dbReference type="Proteomes" id="UP000042958">
    <property type="component" value="Unassembled WGS sequence"/>
</dbReference>
<feature type="transmembrane region" description="Helical" evidence="2">
    <location>
        <begin position="324"/>
        <end position="343"/>
    </location>
</feature>
<dbReference type="OrthoDB" id="5394254at2759"/>
<feature type="transmembrane region" description="Helical" evidence="2">
    <location>
        <begin position="133"/>
        <end position="152"/>
    </location>
</feature>
<keyword evidence="4" id="KW-1185">Reference proteome</keyword>
<feature type="transmembrane region" description="Helical" evidence="2">
    <location>
        <begin position="108"/>
        <end position="127"/>
    </location>
</feature>
<accession>A0A0F7TJZ1</accession>
<feature type="region of interest" description="Disordered" evidence="1">
    <location>
        <begin position="1"/>
        <end position="25"/>
    </location>
</feature>
<evidence type="ECO:0000256" key="1">
    <source>
        <dbReference type="SAM" id="MobiDB-lite"/>
    </source>
</evidence>
<dbReference type="EMBL" id="CDHK01000002">
    <property type="protein sequence ID" value="CEJ56217.1"/>
    <property type="molecule type" value="Genomic_DNA"/>
</dbReference>
<gene>
    <name evidence="3" type="ORF">PMG11_02434</name>
</gene>
<proteinExistence type="predicted"/>
<dbReference type="AlphaFoldDB" id="A0A0F7TJZ1"/>
<evidence type="ECO:0000313" key="3">
    <source>
        <dbReference type="EMBL" id="CEJ56217.1"/>
    </source>
</evidence>
<keyword evidence="2" id="KW-0812">Transmembrane</keyword>
<name>A0A0F7TJZ1_PENBI</name>
<feature type="transmembrane region" description="Helical" evidence="2">
    <location>
        <begin position="182"/>
        <end position="206"/>
    </location>
</feature>
<reference evidence="4" key="1">
    <citation type="journal article" date="2015" name="Genome Announc.">
        <title>Draft genome sequence of the fungus Penicillium brasilianum MG11.</title>
        <authorList>
            <person name="Horn F."/>
            <person name="Linde J."/>
            <person name="Mattern D.J."/>
            <person name="Walther G."/>
            <person name="Guthke R."/>
            <person name="Brakhage A.A."/>
            <person name="Valiante V."/>
        </authorList>
    </citation>
    <scope>NUCLEOTIDE SEQUENCE [LARGE SCALE GENOMIC DNA]</scope>
    <source>
        <strain evidence="4">MG11</strain>
    </source>
</reference>
<evidence type="ECO:0000256" key="2">
    <source>
        <dbReference type="SAM" id="Phobius"/>
    </source>
</evidence>